<name>E0CS40_VITVI</name>
<dbReference type="Proteomes" id="UP000009183">
    <property type="component" value="Chromosome 19"/>
</dbReference>
<reference evidence="3" key="1">
    <citation type="journal article" date="2007" name="Nature">
        <title>The grapevine genome sequence suggests ancestral hexaploidization in major angiosperm phyla.</title>
        <authorList>
            <consortium name="The French-Italian Public Consortium for Grapevine Genome Characterization."/>
            <person name="Jaillon O."/>
            <person name="Aury J.-M."/>
            <person name="Noel B."/>
            <person name="Policriti A."/>
            <person name="Clepet C."/>
            <person name="Casagrande A."/>
            <person name="Choisne N."/>
            <person name="Aubourg S."/>
            <person name="Vitulo N."/>
            <person name="Jubin C."/>
            <person name="Vezzi A."/>
            <person name="Legeai F."/>
            <person name="Hugueney P."/>
            <person name="Dasilva C."/>
            <person name="Horner D."/>
            <person name="Mica E."/>
            <person name="Jublot D."/>
            <person name="Poulain J."/>
            <person name="Bruyere C."/>
            <person name="Billault A."/>
            <person name="Segurens B."/>
            <person name="Gouyvenoux M."/>
            <person name="Ugarte E."/>
            <person name="Cattonaro F."/>
            <person name="Anthouard V."/>
            <person name="Vico V."/>
            <person name="Del Fabbro C."/>
            <person name="Alaux M."/>
            <person name="Di Gaspero G."/>
            <person name="Dumas V."/>
            <person name="Felice N."/>
            <person name="Paillard S."/>
            <person name="Juman I."/>
            <person name="Moroldo M."/>
            <person name="Scalabrin S."/>
            <person name="Canaguier A."/>
            <person name="Le Clainche I."/>
            <person name="Malacrida G."/>
            <person name="Durand E."/>
            <person name="Pesole G."/>
            <person name="Laucou V."/>
            <person name="Chatelet P."/>
            <person name="Merdinoglu D."/>
            <person name="Delledonne M."/>
            <person name="Pezzotti M."/>
            <person name="Lecharny A."/>
            <person name="Scarpelli C."/>
            <person name="Artiguenave F."/>
            <person name="Pe M.E."/>
            <person name="Valle G."/>
            <person name="Morgante M."/>
            <person name="Caboche M."/>
            <person name="Adam-Blondon A.-F."/>
            <person name="Weissenbach J."/>
            <person name="Quetier F."/>
            <person name="Wincker P."/>
        </authorList>
    </citation>
    <scope>NUCLEOTIDE SEQUENCE [LARGE SCALE GENOMIC DNA]</scope>
    <source>
        <strain evidence="3">cv. Pinot noir / PN40024</strain>
    </source>
</reference>
<evidence type="ECO:0000256" key="1">
    <source>
        <dbReference type="SAM" id="Phobius"/>
    </source>
</evidence>
<keyword evidence="3" id="KW-1185">Reference proteome</keyword>
<organism evidence="2 3">
    <name type="scientific">Vitis vinifera</name>
    <name type="common">Grape</name>
    <dbReference type="NCBI Taxonomy" id="29760"/>
    <lineage>
        <taxon>Eukaryota</taxon>
        <taxon>Viridiplantae</taxon>
        <taxon>Streptophyta</taxon>
        <taxon>Embryophyta</taxon>
        <taxon>Tracheophyta</taxon>
        <taxon>Spermatophyta</taxon>
        <taxon>Magnoliopsida</taxon>
        <taxon>eudicotyledons</taxon>
        <taxon>Gunneridae</taxon>
        <taxon>Pentapetalae</taxon>
        <taxon>rosids</taxon>
        <taxon>Vitales</taxon>
        <taxon>Vitaceae</taxon>
        <taxon>Viteae</taxon>
        <taxon>Vitis</taxon>
    </lineage>
</organism>
<keyword evidence="1" id="KW-0472">Membrane</keyword>
<evidence type="ECO:0000313" key="2">
    <source>
        <dbReference type="EMBL" id="CBI20139.3"/>
    </source>
</evidence>
<dbReference type="InParanoid" id="E0CS40"/>
<evidence type="ECO:0000313" key="3">
    <source>
        <dbReference type="Proteomes" id="UP000009183"/>
    </source>
</evidence>
<dbReference type="AlphaFoldDB" id="E0CS40"/>
<feature type="transmembrane region" description="Helical" evidence="1">
    <location>
        <begin position="55"/>
        <end position="76"/>
    </location>
</feature>
<dbReference type="EMBL" id="FN595229">
    <property type="protein sequence ID" value="CBI20139.3"/>
    <property type="molecule type" value="Genomic_DNA"/>
</dbReference>
<sequence length="78" mass="8792">MIERDIRNTIIFASIYPADNFNAPNYDFSFSIETLSHISYTLICQCFLSSEPFDLMSIVCVIVYGVLATALLGTLFKI</sequence>
<protein>
    <submittedName>
        <fullName evidence="2">Uncharacterized protein</fullName>
    </submittedName>
</protein>
<gene>
    <name evidence="2" type="ordered locus">VIT_19s0014g00650</name>
</gene>
<accession>E0CS40</accession>
<dbReference type="HOGENOM" id="CLU_2817686_0_0_1"/>
<keyword evidence="1" id="KW-1133">Transmembrane helix</keyword>
<proteinExistence type="predicted"/>
<dbReference type="PaxDb" id="29760-VIT_19s0014g00650.t01"/>
<keyword evidence="1" id="KW-0812">Transmembrane</keyword>